<sequence>MSNLIGAYPWGLDLLCKMDEATVGVRLYRSPSPSSPSSFKKGLHYEYEKVIIHHKSISDSSDDDEYMELYHKQVKESDGFDVDLFPDTLATGVIHPMVCLLEGEWLTEVEECAAT</sequence>
<reference evidence="2" key="1">
    <citation type="submission" date="2016-04" db="EMBL/GenBank/DDBJ databases">
        <title>Cephalotus genome sequencing.</title>
        <authorList>
            <person name="Fukushima K."/>
            <person name="Hasebe M."/>
            <person name="Fang X."/>
        </authorList>
    </citation>
    <scope>NUCLEOTIDE SEQUENCE [LARGE SCALE GENOMIC DNA]</scope>
    <source>
        <strain evidence="2">cv. St1</strain>
    </source>
</reference>
<accession>A0A1Q3DGC5</accession>
<evidence type="ECO:0000313" key="2">
    <source>
        <dbReference type="Proteomes" id="UP000187406"/>
    </source>
</evidence>
<keyword evidence="2" id="KW-1185">Reference proteome</keyword>
<protein>
    <submittedName>
        <fullName evidence="1">Uncharacterized protein</fullName>
    </submittedName>
</protein>
<dbReference type="InParanoid" id="A0A1Q3DGC5"/>
<dbReference type="AlphaFoldDB" id="A0A1Q3DGC5"/>
<proteinExistence type="predicted"/>
<name>A0A1Q3DGC5_CEPFO</name>
<evidence type="ECO:0000313" key="1">
    <source>
        <dbReference type="EMBL" id="GAV91534.1"/>
    </source>
</evidence>
<dbReference type="FunCoup" id="A0A1Q3DGC5">
    <property type="interactions" value="8"/>
</dbReference>
<dbReference type="EMBL" id="BDDD01007593">
    <property type="protein sequence ID" value="GAV91534.1"/>
    <property type="molecule type" value="Genomic_DNA"/>
</dbReference>
<comment type="caution">
    <text evidence="1">The sequence shown here is derived from an EMBL/GenBank/DDBJ whole genome shotgun (WGS) entry which is preliminary data.</text>
</comment>
<organism evidence="1 2">
    <name type="scientific">Cephalotus follicularis</name>
    <name type="common">Albany pitcher plant</name>
    <dbReference type="NCBI Taxonomy" id="3775"/>
    <lineage>
        <taxon>Eukaryota</taxon>
        <taxon>Viridiplantae</taxon>
        <taxon>Streptophyta</taxon>
        <taxon>Embryophyta</taxon>
        <taxon>Tracheophyta</taxon>
        <taxon>Spermatophyta</taxon>
        <taxon>Magnoliopsida</taxon>
        <taxon>eudicotyledons</taxon>
        <taxon>Gunneridae</taxon>
        <taxon>Pentapetalae</taxon>
        <taxon>rosids</taxon>
        <taxon>fabids</taxon>
        <taxon>Oxalidales</taxon>
        <taxon>Cephalotaceae</taxon>
        <taxon>Cephalotus</taxon>
    </lineage>
</organism>
<dbReference type="Proteomes" id="UP000187406">
    <property type="component" value="Unassembled WGS sequence"/>
</dbReference>
<gene>
    <name evidence="1" type="ORF">CFOL_v3_34928</name>
</gene>
<feature type="non-terminal residue" evidence="1">
    <location>
        <position position="115"/>
    </location>
</feature>
<dbReference type="OrthoDB" id="1625419at2759"/>